<evidence type="ECO:0000256" key="6">
    <source>
        <dbReference type="ARBA" id="ARBA00023136"/>
    </source>
</evidence>
<feature type="domain" description="HAMP" evidence="12">
    <location>
        <begin position="311"/>
        <end position="363"/>
    </location>
</feature>
<dbReference type="KEGG" id="cac:CA_C0805"/>
<keyword evidence="3" id="KW-0145">Chemotaxis</keyword>
<dbReference type="PROSITE" id="PS50111">
    <property type="entry name" value="CHEMOTAXIS_TRANSDUC_2"/>
    <property type="match status" value="1"/>
</dbReference>
<feature type="transmembrane region" description="Helical" evidence="10">
    <location>
        <begin position="12"/>
        <end position="37"/>
    </location>
</feature>
<dbReference type="GO" id="GO:0006935">
    <property type="term" value="P:chemotaxis"/>
    <property type="evidence" value="ECO:0007669"/>
    <property type="project" value="UniProtKB-KW"/>
</dbReference>
<evidence type="ECO:0000256" key="7">
    <source>
        <dbReference type="ARBA" id="ARBA00023224"/>
    </source>
</evidence>
<dbReference type="RefSeq" id="WP_010964123.1">
    <property type="nucleotide sequence ID" value="NC_003030.1"/>
</dbReference>
<evidence type="ECO:0000313" key="13">
    <source>
        <dbReference type="EMBL" id="AAK78781.1"/>
    </source>
</evidence>
<dbReference type="InterPro" id="IPR033479">
    <property type="entry name" value="dCache_1"/>
</dbReference>
<dbReference type="Pfam" id="PF00015">
    <property type="entry name" value="MCPsignal"/>
    <property type="match status" value="1"/>
</dbReference>
<evidence type="ECO:0000256" key="5">
    <source>
        <dbReference type="ARBA" id="ARBA00022989"/>
    </source>
</evidence>
<dbReference type="InterPro" id="IPR029151">
    <property type="entry name" value="Sensor-like_sf"/>
</dbReference>
<dbReference type="PANTHER" id="PTHR32089">
    <property type="entry name" value="METHYL-ACCEPTING CHEMOTAXIS PROTEIN MCPB"/>
    <property type="match status" value="1"/>
</dbReference>
<dbReference type="PATRIC" id="fig|272562.8.peg.1010"/>
<dbReference type="Gene3D" id="1.10.8.500">
    <property type="entry name" value="HAMP domain in histidine kinase"/>
    <property type="match status" value="1"/>
</dbReference>
<feature type="domain" description="Methyl-accepting transducer" evidence="11">
    <location>
        <begin position="382"/>
        <end position="639"/>
    </location>
</feature>
<evidence type="ECO:0000256" key="1">
    <source>
        <dbReference type="ARBA" id="ARBA00004651"/>
    </source>
</evidence>
<accession>Q97KW1</accession>
<dbReference type="SUPFAM" id="SSF103190">
    <property type="entry name" value="Sensory domain-like"/>
    <property type="match status" value="1"/>
</dbReference>
<feature type="transmembrane region" description="Helical" evidence="10">
    <location>
        <begin position="290"/>
        <end position="309"/>
    </location>
</feature>
<dbReference type="Gene3D" id="3.30.450.20">
    <property type="entry name" value="PAS domain"/>
    <property type="match status" value="2"/>
</dbReference>
<dbReference type="Pfam" id="PF00672">
    <property type="entry name" value="HAMP"/>
    <property type="match status" value="1"/>
</dbReference>
<dbReference type="CDD" id="cd12913">
    <property type="entry name" value="PDC1_MCP_like"/>
    <property type="match status" value="1"/>
</dbReference>
<evidence type="ECO:0000256" key="2">
    <source>
        <dbReference type="ARBA" id="ARBA00022475"/>
    </source>
</evidence>
<dbReference type="SMART" id="SM00283">
    <property type="entry name" value="MA"/>
    <property type="match status" value="1"/>
</dbReference>
<evidence type="ECO:0000256" key="3">
    <source>
        <dbReference type="ARBA" id="ARBA00022500"/>
    </source>
</evidence>
<dbReference type="Pfam" id="PF02743">
    <property type="entry name" value="dCache_1"/>
    <property type="match status" value="1"/>
</dbReference>
<dbReference type="eggNOG" id="COG0840">
    <property type="taxonomic scope" value="Bacteria"/>
</dbReference>
<dbReference type="Gene3D" id="1.10.287.950">
    <property type="entry name" value="Methyl-accepting chemotaxis protein"/>
    <property type="match status" value="1"/>
</dbReference>
<evidence type="ECO:0000313" key="14">
    <source>
        <dbReference type="Proteomes" id="UP000000814"/>
    </source>
</evidence>
<keyword evidence="4 10" id="KW-0812">Transmembrane</keyword>
<dbReference type="HOGENOM" id="CLU_000445_107_19_9"/>
<dbReference type="CDD" id="cd06225">
    <property type="entry name" value="HAMP"/>
    <property type="match status" value="1"/>
</dbReference>
<dbReference type="STRING" id="272562.CA_C0805"/>
<evidence type="ECO:0000256" key="4">
    <source>
        <dbReference type="ARBA" id="ARBA00022692"/>
    </source>
</evidence>
<proteinExistence type="inferred from homology"/>
<name>Q97KW1_CLOAB</name>
<keyword evidence="6 10" id="KW-0472">Membrane</keyword>
<dbReference type="InterPro" id="IPR004089">
    <property type="entry name" value="MCPsignal_dom"/>
</dbReference>
<evidence type="ECO:0000259" key="11">
    <source>
        <dbReference type="PROSITE" id="PS50111"/>
    </source>
</evidence>
<comment type="subcellular location">
    <subcellularLocation>
        <location evidence="1">Cell membrane</location>
        <topology evidence="1">Multi-pass membrane protein</topology>
    </subcellularLocation>
</comment>
<dbReference type="CDD" id="cd11386">
    <property type="entry name" value="MCP_signal"/>
    <property type="match status" value="1"/>
</dbReference>
<dbReference type="GO" id="GO:0005886">
    <property type="term" value="C:plasma membrane"/>
    <property type="evidence" value="ECO:0007669"/>
    <property type="project" value="UniProtKB-SubCell"/>
</dbReference>
<gene>
    <name evidence="13" type="ordered locus">CA_C0805</name>
</gene>
<dbReference type="OrthoDB" id="13222at2"/>
<dbReference type="InterPro" id="IPR003660">
    <property type="entry name" value="HAMP_dom"/>
</dbReference>
<dbReference type="CDD" id="cd12912">
    <property type="entry name" value="PDC2_MCP_like"/>
    <property type="match status" value="1"/>
</dbReference>
<comment type="similarity">
    <text evidence="8">Belongs to the methyl-accepting chemotaxis (MCP) protein family.</text>
</comment>
<dbReference type="GeneID" id="44997316"/>
<keyword evidence="5 10" id="KW-1133">Transmembrane helix</keyword>
<keyword evidence="14" id="KW-1185">Reference proteome</keyword>
<protein>
    <submittedName>
        <fullName evidence="13">Methyl-accepting chemotaxis protein</fullName>
    </submittedName>
</protein>
<dbReference type="SUPFAM" id="SSF58104">
    <property type="entry name" value="Methyl-accepting chemotaxis protein (MCP) signaling domain"/>
    <property type="match status" value="1"/>
</dbReference>
<sequence length="668" mass="73157">MNEKSGVNFRSIRVKLVAILLLLCLIPIMISGVYNYYKASELLSNQFQSSTLETLKAVSNSMDNYFSVFESEINLMAENPMLKNMDNDPRGAQGAYDLFESVMKSRNDILKVYIGEPNKNFVNCPKTKMPDSFDPTMRPWYKNALNKTGEIVYTGPYKAASTGKMVISLSKTIENNGKVVGVVSMDLSLDELSKKLSNTKIGQSGYIFVTDSNGVMISHPDKSLLGNNSTVTALSYWKDVKKTSSGFETYSYKGKQKYIVYNTDNRTGWKMMASMPTSELTSKTKSIQSAGITIFVLIAVIGTVIAIFVSRSITSKIIILKEIFKKASQGDLTAEVNIRTKDEFEELGNSFNVMTTKIGELILSLTSSSQVISKTSGDVNRMALETNNAVNEVATSIDQVAQGASETAHDIQSSVEAINNLAEKIDEIDKLTNDMISTSDKSNKLSNEGLEVMHSLTDKTEKNIEASKGVTSVVSAMKEETDKISMITDTINEIADQTNLLALNAAIEAARAGEAGKGFSVVADEIRKLAEQSTSATNEIQELISGIKDKTDSAVRSMELSNIIVGEQSEVVNDTKEIFNKILKCINEIIDQIKLVQSATIETNREKTQLIGRMHNISAVSEQSSASAEEVSATAEEVTAVMSEFTTSAGELNNLSSELEKQIKKFKI</sequence>
<reference evidence="13 14" key="1">
    <citation type="journal article" date="2001" name="J. Bacteriol.">
        <title>Genome sequence and comparative analysis of the solvent-producing bacterium Clostridium acetobutylicum.</title>
        <authorList>
            <person name="Nolling J."/>
            <person name="Breton G."/>
            <person name="Omelchenko M.V."/>
            <person name="Makarova K.S."/>
            <person name="Zeng Q."/>
            <person name="Gibson R."/>
            <person name="Lee H.M."/>
            <person name="Dubois J."/>
            <person name="Qiu D."/>
            <person name="Hitti J."/>
            <person name="Wolf Y.I."/>
            <person name="Tatusov R.L."/>
            <person name="Sabathe F."/>
            <person name="Doucette-Stamm L."/>
            <person name="Soucaille P."/>
            <person name="Daly M.J."/>
            <person name="Bennett G.N."/>
            <person name="Koonin E.V."/>
            <person name="Smith D.R."/>
        </authorList>
    </citation>
    <scope>NUCLEOTIDE SEQUENCE [LARGE SCALE GENOMIC DNA]</scope>
    <source>
        <strain evidence="14">ATCC 824 / DSM 792 / JCM 1419 / LMG 5710 / VKM B-1787</strain>
    </source>
</reference>
<dbReference type="Proteomes" id="UP000000814">
    <property type="component" value="Chromosome"/>
</dbReference>
<dbReference type="PANTHER" id="PTHR32089:SF114">
    <property type="entry name" value="METHYL-ACCEPTING CHEMOTAXIS PROTEIN MCPB"/>
    <property type="match status" value="1"/>
</dbReference>
<dbReference type="PIR" id="B96999">
    <property type="entry name" value="B96999"/>
</dbReference>
<evidence type="ECO:0000256" key="9">
    <source>
        <dbReference type="PROSITE-ProRule" id="PRU00284"/>
    </source>
</evidence>
<evidence type="ECO:0000256" key="8">
    <source>
        <dbReference type="ARBA" id="ARBA00029447"/>
    </source>
</evidence>
<evidence type="ECO:0000256" key="10">
    <source>
        <dbReference type="SAM" id="Phobius"/>
    </source>
</evidence>
<dbReference type="GO" id="GO:0007165">
    <property type="term" value="P:signal transduction"/>
    <property type="evidence" value="ECO:0007669"/>
    <property type="project" value="UniProtKB-KW"/>
</dbReference>
<dbReference type="EMBL" id="AE001437">
    <property type="protein sequence ID" value="AAK78781.1"/>
    <property type="molecule type" value="Genomic_DNA"/>
</dbReference>
<dbReference type="SMART" id="SM00304">
    <property type="entry name" value="HAMP"/>
    <property type="match status" value="1"/>
</dbReference>
<keyword evidence="7 9" id="KW-0807">Transducer</keyword>
<dbReference type="PROSITE" id="PS50885">
    <property type="entry name" value="HAMP"/>
    <property type="match status" value="1"/>
</dbReference>
<keyword evidence="2" id="KW-1003">Cell membrane</keyword>
<organism evidence="13 14">
    <name type="scientific">Clostridium acetobutylicum (strain ATCC 824 / DSM 792 / JCM 1419 / IAM 19013 / LMG 5710 / NBRC 13948 / NRRL B-527 / VKM B-1787 / 2291 / W)</name>
    <dbReference type="NCBI Taxonomy" id="272562"/>
    <lineage>
        <taxon>Bacteria</taxon>
        <taxon>Bacillati</taxon>
        <taxon>Bacillota</taxon>
        <taxon>Clostridia</taxon>
        <taxon>Eubacteriales</taxon>
        <taxon>Clostridiaceae</taxon>
        <taxon>Clostridium</taxon>
    </lineage>
</organism>
<evidence type="ECO:0000259" key="12">
    <source>
        <dbReference type="PROSITE" id="PS50885"/>
    </source>
</evidence>
<dbReference type="AlphaFoldDB" id="Q97KW1"/>